<dbReference type="RefSeq" id="WP_254809967.1">
    <property type="nucleotide sequence ID" value="NZ_JAOPJZ010000005.1"/>
</dbReference>
<dbReference type="GO" id="GO:0051536">
    <property type="term" value="F:iron-sulfur cluster binding"/>
    <property type="evidence" value="ECO:0007669"/>
    <property type="project" value="UniProtKB-KW"/>
</dbReference>
<dbReference type="GeneID" id="73530533"/>
<dbReference type="InterPro" id="IPR007859">
    <property type="entry name" value="ETF-QO/FixX_C"/>
</dbReference>
<evidence type="ECO:0000256" key="6">
    <source>
        <dbReference type="ARBA" id="ARBA00022982"/>
    </source>
</evidence>
<dbReference type="InterPro" id="IPR012206">
    <property type="entry name" value="Fd_FixX"/>
</dbReference>
<dbReference type="SUPFAM" id="SSF54862">
    <property type="entry name" value="4Fe-4S ferredoxins"/>
    <property type="match status" value="1"/>
</dbReference>
<evidence type="ECO:0000313" key="11">
    <source>
        <dbReference type="EMBL" id="MCU4751999.1"/>
    </source>
</evidence>
<organism evidence="11 12">
    <name type="scientific">Natronosalvus hydrolyticus</name>
    <dbReference type="NCBI Taxonomy" id="2979988"/>
    <lineage>
        <taxon>Archaea</taxon>
        <taxon>Methanobacteriati</taxon>
        <taxon>Methanobacteriota</taxon>
        <taxon>Stenosarchaea group</taxon>
        <taxon>Halobacteria</taxon>
        <taxon>Halobacteriales</taxon>
        <taxon>Natrialbaceae</taxon>
        <taxon>Natronosalvus</taxon>
    </lineage>
</organism>
<proteinExistence type="predicted"/>
<protein>
    <recommendedName>
        <fullName evidence="3">Ferredoxin-like protein</fullName>
    </recommendedName>
</protein>
<dbReference type="PROSITE" id="PS00198">
    <property type="entry name" value="4FE4S_FER_1"/>
    <property type="match status" value="1"/>
</dbReference>
<dbReference type="PANTHER" id="PTHR43082">
    <property type="entry name" value="FERREDOXIN-LIKE"/>
    <property type="match status" value="1"/>
</dbReference>
<keyword evidence="7" id="KW-0408">Iron</keyword>
<dbReference type="EMBL" id="JAOPJZ010000005">
    <property type="protein sequence ID" value="MCU4751999.1"/>
    <property type="molecule type" value="Genomic_DNA"/>
</dbReference>
<evidence type="ECO:0000313" key="12">
    <source>
        <dbReference type="Proteomes" id="UP001321047"/>
    </source>
</evidence>
<dbReference type="Proteomes" id="UP001321047">
    <property type="component" value="Unassembled WGS sequence"/>
</dbReference>
<evidence type="ECO:0000256" key="4">
    <source>
        <dbReference type="ARBA" id="ARBA00022448"/>
    </source>
</evidence>
<dbReference type="InterPro" id="IPR017896">
    <property type="entry name" value="4Fe4S_Fe-S-bd"/>
</dbReference>
<evidence type="ECO:0000256" key="3">
    <source>
        <dbReference type="ARBA" id="ARBA00020378"/>
    </source>
</evidence>
<feature type="domain" description="4Fe-4S ferredoxin-type" evidence="10">
    <location>
        <begin position="30"/>
        <end position="63"/>
    </location>
</feature>
<dbReference type="GO" id="GO:0005506">
    <property type="term" value="F:iron ion binding"/>
    <property type="evidence" value="ECO:0007669"/>
    <property type="project" value="InterPro"/>
</dbReference>
<keyword evidence="4" id="KW-0813">Transport</keyword>
<keyword evidence="9" id="KW-0535">Nitrogen fixation</keyword>
<evidence type="ECO:0000259" key="10">
    <source>
        <dbReference type="PROSITE" id="PS51379"/>
    </source>
</evidence>
<comment type="caution">
    <text evidence="11">The sequence shown here is derived from an EMBL/GenBank/DDBJ whole genome shotgun (WGS) entry which is preliminary data.</text>
</comment>
<dbReference type="PANTHER" id="PTHR43082:SF3">
    <property type="entry name" value="FERREDOXIN-LIKE PROTEIN YDIT"/>
    <property type="match status" value="1"/>
</dbReference>
<evidence type="ECO:0000256" key="7">
    <source>
        <dbReference type="ARBA" id="ARBA00023004"/>
    </source>
</evidence>
<evidence type="ECO:0000256" key="1">
    <source>
        <dbReference type="ARBA" id="ARBA00003208"/>
    </source>
</evidence>
<evidence type="ECO:0000256" key="5">
    <source>
        <dbReference type="ARBA" id="ARBA00022723"/>
    </source>
</evidence>
<gene>
    <name evidence="11" type="ORF">OB919_08385</name>
</gene>
<dbReference type="InterPro" id="IPR017900">
    <property type="entry name" value="4Fe4S_Fe_S_CS"/>
</dbReference>
<sequence>MSATPQVPTMQNDSMEDRLYTVSYDDPGESHLDVKVPDICTDSCETSDCMAVCPADVWRREDTDDLPTIAYENCLECSSCRFACPYDNVSWEYPTTGSGVTYKRG</sequence>
<feature type="domain" description="4Fe-4S ferredoxin-type" evidence="10">
    <location>
        <begin position="65"/>
        <end position="94"/>
    </location>
</feature>
<reference evidence="11 12" key="1">
    <citation type="submission" date="2022-09" db="EMBL/GenBank/DDBJ databases">
        <title>Enrichment on poylsaccharides allowed isolation of novel metabolic and taxonomic groups of Haloarchaea.</title>
        <authorList>
            <person name="Sorokin D.Y."/>
            <person name="Elcheninov A.G."/>
            <person name="Khizhniak T.V."/>
            <person name="Kolganova T.V."/>
            <person name="Kublanov I.V."/>
        </authorList>
    </citation>
    <scope>NUCLEOTIDE SEQUENCE [LARGE SCALE GENOMIC DNA]</scope>
    <source>
        <strain evidence="11 12">AArc-curdl1</strain>
    </source>
</reference>
<dbReference type="PIRSF" id="PIRSF036548">
    <property type="entry name" value="Fdx_FixX"/>
    <property type="match status" value="1"/>
</dbReference>
<dbReference type="Gene3D" id="3.30.70.20">
    <property type="match status" value="1"/>
</dbReference>
<keyword evidence="6" id="KW-0249">Electron transport</keyword>
<keyword evidence="8" id="KW-0411">Iron-sulfur</keyword>
<dbReference type="AlphaFoldDB" id="A0AAP2Z9P3"/>
<evidence type="ECO:0000256" key="2">
    <source>
        <dbReference type="ARBA" id="ARBA00009192"/>
    </source>
</evidence>
<dbReference type="PROSITE" id="PS51379">
    <property type="entry name" value="4FE4S_FER_2"/>
    <property type="match status" value="2"/>
</dbReference>
<accession>A0AAP2Z9P3</accession>
<evidence type="ECO:0000256" key="8">
    <source>
        <dbReference type="ARBA" id="ARBA00023014"/>
    </source>
</evidence>
<keyword evidence="12" id="KW-1185">Reference proteome</keyword>
<evidence type="ECO:0000256" key="9">
    <source>
        <dbReference type="ARBA" id="ARBA00023231"/>
    </source>
</evidence>
<name>A0AAP2Z9P3_9EURY</name>
<comment type="similarity">
    <text evidence="2">To ferredoxins from P.putida and C.tartarivorum, ferredoxin I from A.vinelandii, ferredoxin II from D.desulfuricans.</text>
</comment>
<dbReference type="GO" id="GO:0016491">
    <property type="term" value="F:oxidoreductase activity"/>
    <property type="evidence" value="ECO:0007669"/>
    <property type="project" value="UniProtKB-ARBA"/>
</dbReference>
<dbReference type="Pfam" id="PF05187">
    <property type="entry name" value="Fer4_ETF_QO"/>
    <property type="match status" value="1"/>
</dbReference>
<keyword evidence="5" id="KW-0479">Metal-binding</keyword>
<comment type="function">
    <text evidence="1">Could be a 3Fe-4S cluster-containing protein.</text>
</comment>